<gene>
    <name evidence="2" type="ORF">HAX54_044792</name>
</gene>
<evidence type="ECO:0000313" key="3">
    <source>
        <dbReference type="Proteomes" id="UP000823775"/>
    </source>
</evidence>
<keyword evidence="1" id="KW-0472">Membrane</keyword>
<reference evidence="2 3" key="1">
    <citation type="journal article" date="2021" name="BMC Genomics">
        <title>Datura genome reveals duplications of psychoactive alkaloid biosynthetic genes and high mutation rate following tissue culture.</title>
        <authorList>
            <person name="Rajewski A."/>
            <person name="Carter-House D."/>
            <person name="Stajich J."/>
            <person name="Litt A."/>
        </authorList>
    </citation>
    <scope>NUCLEOTIDE SEQUENCE [LARGE SCALE GENOMIC DNA]</scope>
    <source>
        <strain evidence="2">AR-01</strain>
    </source>
</reference>
<evidence type="ECO:0000313" key="2">
    <source>
        <dbReference type="EMBL" id="MCE3049415.1"/>
    </source>
</evidence>
<keyword evidence="1" id="KW-1133">Transmembrane helix</keyword>
<organism evidence="2 3">
    <name type="scientific">Datura stramonium</name>
    <name type="common">Jimsonweed</name>
    <name type="synonym">Common thornapple</name>
    <dbReference type="NCBI Taxonomy" id="4076"/>
    <lineage>
        <taxon>Eukaryota</taxon>
        <taxon>Viridiplantae</taxon>
        <taxon>Streptophyta</taxon>
        <taxon>Embryophyta</taxon>
        <taxon>Tracheophyta</taxon>
        <taxon>Spermatophyta</taxon>
        <taxon>Magnoliopsida</taxon>
        <taxon>eudicotyledons</taxon>
        <taxon>Gunneridae</taxon>
        <taxon>Pentapetalae</taxon>
        <taxon>asterids</taxon>
        <taxon>lamiids</taxon>
        <taxon>Solanales</taxon>
        <taxon>Solanaceae</taxon>
        <taxon>Solanoideae</taxon>
        <taxon>Datureae</taxon>
        <taxon>Datura</taxon>
    </lineage>
</organism>
<evidence type="ECO:0000256" key="1">
    <source>
        <dbReference type="SAM" id="Phobius"/>
    </source>
</evidence>
<feature type="transmembrane region" description="Helical" evidence="1">
    <location>
        <begin position="53"/>
        <end position="74"/>
    </location>
</feature>
<accession>A0ABS8WIT9</accession>
<comment type="caution">
    <text evidence="2">The sequence shown here is derived from an EMBL/GenBank/DDBJ whole genome shotgun (WGS) entry which is preliminary data.</text>
</comment>
<feature type="non-terminal residue" evidence="2">
    <location>
        <position position="1"/>
    </location>
</feature>
<protein>
    <submittedName>
        <fullName evidence="2">Uncharacterized protein</fullName>
    </submittedName>
</protein>
<name>A0ABS8WIT9_DATST</name>
<keyword evidence="1" id="KW-0812">Transmembrane</keyword>
<proteinExistence type="predicted"/>
<dbReference type="Proteomes" id="UP000823775">
    <property type="component" value="Unassembled WGS sequence"/>
</dbReference>
<feature type="non-terminal residue" evidence="2">
    <location>
        <position position="76"/>
    </location>
</feature>
<keyword evidence="3" id="KW-1185">Reference proteome</keyword>
<dbReference type="EMBL" id="JACEIK010006875">
    <property type="protein sequence ID" value="MCE3049415.1"/>
    <property type="molecule type" value="Genomic_DNA"/>
</dbReference>
<sequence length="76" mass="8435">LKLDRLVGTRTKLARQAWHRLDGQRLAHGIPLEGQRLAHGITPNSCCIALKDLYLAPLVALAWQCTTLLAVLVWPV</sequence>